<organism evidence="2 3">
    <name type="scientific">Camellia sinensis</name>
    <name type="common">Tea plant</name>
    <name type="synonym">Thea sinensis</name>
    <dbReference type="NCBI Taxonomy" id="4442"/>
    <lineage>
        <taxon>Eukaryota</taxon>
        <taxon>Viridiplantae</taxon>
        <taxon>Streptophyta</taxon>
        <taxon>Embryophyta</taxon>
        <taxon>Tracheophyta</taxon>
        <taxon>Spermatophyta</taxon>
        <taxon>Magnoliopsida</taxon>
        <taxon>eudicotyledons</taxon>
        <taxon>Gunneridae</taxon>
        <taxon>Pentapetalae</taxon>
        <taxon>asterids</taxon>
        <taxon>Ericales</taxon>
        <taxon>Theaceae</taxon>
        <taxon>Camellia</taxon>
    </lineage>
</organism>
<dbReference type="AlphaFoldDB" id="A0A7J7G2C0"/>
<feature type="compositionally biased region" description="Basic and acidic residues" evidence="1">
    <location>
        <begin position="32"/>
        <end position="49"/>
    </location>
</feature>
<evidence type="ECO:0000313" key="2">
    <source>
        <dbReference type="EMBL" id="KAF5933386.1"/>
    </source>
</evidence>
<comment type="caution">
    <text evidence="2">The sequence shown here is derived from an EMBL/GenBank/DDBJ whole genome shotgun (WGS) entry which is preliminary data.</text>
</comment>
<evidence type="ECO:0000313" key="3">
    <source>
        <dbReference type="Proteomes" id="UP000593564"/>
    </source>
</evidence>
<reference evidence="3" key="1">
    <citation type="journal article" date="2020" name="Nat. Commun.">
        <title>Genome assembly of wild tea tree DASZ reveals pedigree and selection history of tea varieties.</title>
        <authorList>
            <person name="Zhang W."/>
            <person name="Zhang Y."/>
            <person name="Qiu H."/>
            <person name="Guo Y."/>
            <person name="Wan H."/>
            <person name="Zhang X."/>
            <person name="Scossa F."/>
            <person name="Alseekh S."/>
            <person name="Zhang Q."/>
            <person name="Wang P."/>
            <person name="Xu L."/>
            <person name="Schmidt M.H."/>
            <person name="Jia X."/>
            <person name="Li D."/>
            <person name="Zhu A."/>
            <person name="Guo F."/>
            <person name="Chen W."/>
            <person name="Ni D."/>
            <person name="Usadel B."/>
            <person name="Fernie A.R."/>
            <person name="Wen W."/>
        </authorList>
    </citation>
    <scope>NUCLEOTIDE SEQUENCE [LARGE SCALE GENOMIC DNA]</scope>
    <source>
        <strain evidence="3">cv. G240</strain>
    </source>
</reference>
<keyword evidence="3" id="KW-1185">Reference proteome</keyword>
<feature type="compositionally biased region" description="Polar residues" evidence="1">
    <location>
        <begin position="1"/>
        <end position="16"/>
    </location>
</feature>
<evidence type="ECO:0000256" key="1">
    <source>
        <dbReference type="SAM" id="MobiDB-lite"/>
    </source>
</evidence>
<proteinExistence type="predicted"/>
<dbReference type="EMBL" id="JACBKZ010000014">
    <property type="protein sequence ID" value="KAF5933386.1"/>
    <property type="molecule type" value="Genomic_DNA"/>
</dbReference>
<accession>A0A7J7G2C0</accession>
<reference evidence="2 3" key="2">
    <citation type="submission" date="2020-07" db="EMBL/GenBank/DDBJ databases">
        <title>Genome assembly of wild tea tree DASZ reveals pedigree and selection history of tea varieties.</title>
        <authorList>
            <person name="Zhang W."/>
        </authorList>
    </citation>
    <scope>NUCLEOTIDE SEQUENCE [LARGE SCALE GENOMIC DNA]</scope>
    <source>
        <strain evidence="3">cv. G240</strain>
        <tissue evidence="2">Leaf</tissue>
    </source>
</reference>
<gene>
    <name evidence="2" type="ORF">HYC85_029557</name>
</gene>
<feature type="region of interest" description="Disordered" evidence="1">
    <location>
        <begin position="1"/>
        <end position="22"/>
    </location>
</feature>
<dbReference type="Proteomes" id="UP000593564">
    <property type="component" value="Unassembled WGS sequence"/>
</dbReference>
<sequence>MSQPPTKCTTSPSAQHLNMKDNPHYKVLGHFLQRERTYNKTRSKDNTLT</sequence>
<feature type="region of interest" description="Disordered" evidence="1">
    <location>
        <begin position="30"/>
        <end position="49"/>
    </location>
</feature>
<name>A0A7J7G2C0_CAMSI</name>
<protein>
    <submittedName>
        <fullName evidence="2">Uncharacterized protein</fullName>
    </submittedName>
</protein>